<evidence type="ECO:0000256" key="1">
    <source>
        <dbReference type="ARBA" id="ARBA00022723"/>
    </source>
</evidence>
<keyword evidence="7" id="KW-1185">Reference proteome</keyword>
<dbReference type="PROSITE" id="PS50865">
    <property type="entry name" value="ZF_MYND_2"/>
    <property type="match status" value="1"/>
</dbReference>
<feature type="domain" description="MYND-type" evidence="5">
    <location>
        <begin position="311"/>
        <end position="350"/>
    </location>
</feature>
<accession>A0A9W6F2I3</accession>
<dbReference type="Pfam" id="PF01753">
    <property type="entry name" value="zf-MYND"/>
    <property type="match status" value="1"/>
</dbReference>
<reference evidence="6 7" key="1">
    <citation type="journal article" date="2023" name="Commun. Biol.">
        <title>Reorganization of the ancestral sex-determining regions during the evolution of trioecy in Pleodorina starrii.</title>
        <authorList>
            <person name="Takahashi K."/>
            <person name="Suzuki S."/>
            <person name="Kawai-Toyooka H."/>
            <person name="Yamamoto K."/>
            <person name="Hamaji T."/>
            <person name="Ootsuki R."/>
            <person name="Yamaguchi H."/>
            <person name="Kawachi M."/>
            <person name="Higashiyama T."/>
            <person name="Nozaki H."/>
        </authorList>
    </citation>
    <scope>NUCLEOTIDE SEQUENCE [LARGE SCALE GENOMIC DNA]</scope>
    <source>
        <strain evidence="6 7">NIES-4479</strain>
    </source>
</reference>
<dbReference type="SUPFAM" id="SSF144232">
    <property type="entry name" value="HIT/MYND zinc finger-like"/>
    <property type="match status" value="1"/>
</dbReference>
<proteinExistence type="predicted"/>
<evidence type="ECO:0000313" key="6">
    <source>
        <dbReference type="EMBL" id="GLC53236.1"/>
    </source>
</evidence>
<sequence length="372" mass="39275">MSCVPFCLPPLSVRVCVCLRCVPSPPTGTGAQTLQMAVRCLDMLGGPLCHEGTLTAEEKGYLARLATAAGSDIGALIAATPLHVLAIYMLQVQYDIDLRIVKWVLHYVAARCCKEAYARVRTGAPGSSRGSPAGIAARSAWLSHSAALGKLDPGCPLAAYMVAEARGSTEGSHPETLAVMRAAAATAERRGDDLIAWLARLNVAYTIIHGGCGDTFSEDEVMQVSLRRWGGAVILEPRCKALKESLMKALQASREQKQKQLAEAAAAAAAAASSSSSAAAAVVDDGRLPTFILRQDQWAVLTPVPVPHRQCAGCKKLFHKAMACGKCKQVWYCGRDCQLAHWKAGHKKECAELAARAAETAAAAAAGPEDVD</sequence>
<comment type="caution">
    <text evidence="6">The sequence shown here is derived from an EMBL/GenBank/DDBJ whole genome shotgun (WGS) entry which is preliminary data.</text>
</comment>
<keyword evidence="1" id="KW-0479">Metal-binding</keyword>
<dbReference type="AlphaFoldDB" id="A0A9W6F2I3"/>
<evidence type="ECO:0000256" key="4">
    <source>
        <dbReference type="PROSITE-ProRule" id="PRU00134"/>
    </source>
</evidence>
<dbReference type="Proteomes" id="UP001165080">
    <property type="component" value="Unassembled WGS sequence"/>
</dbReference>
<dbReference type="InterPro" id="IPR002893">
    <property type="entry name" value="Znf_MYND"/>
</dbReference>
<organism evidence="6 7">
    <name type="scientific">Pleodorina starrii</name>
    <dbReference type="NCBI Taxonomy" id="330485"/>
    <lineage>
        <taxon>Eukaryota</taxon>
        <taxon>Viridiplantae</taxon>
        <taxon>Chlorophyta</taxon>
        <taxon>core chlorophytes</taxon>
        <taxon>Chlorophyceae</taxon>
        <taxon>CS clade</taxon>
        <taxon>Chlamydomonadales</taxon>
        <taxon>Volvocaceae</taxon>
        <taxon>Pleodorina</taxon>
    </lineage>
</organism>
<name>A0A9W6F2I3_9CHLO</name>
<dbReference type="GO" id="GO:0008270">
    <property type="term" value="F:zinc ion binding"/>
    <property type="evidence" value="ECO:0007669"/>
    <property type="project" value="UniProtKB-KW"/>
</dbReference>
<protein>
    <recommendedName>
        <fullName evidence="5">MYND-type domain-containing protein</fullName>
    </recommendedName>
</protein>
<keyword evidence="3" id="KW-0862">Zinc</keyword>
<evidence type="ECO:0000256" key="2">
    <source>
        <dbReference type="ARBA" id="ARBA00022771"/>
    </source>
</evidence>
<evidence type="ECO:0000313" key="7">
    <source>
        <dbReference type="Proteomes" id="UP001165080"/>
    </source>
</evidence>
<dbReference type="EMBL" id="BRXU01000007">
    <property type="protein sequence ID" value="GLC53236.1"/>
    <property type="molecule type" value="Genomic_DNA"/>
</dbReference>
<evidence type="ECO:0000256" key="3">
    <source>
        <dbReference type="ARBA" id="ARBA00022833"/>
    </source>
</evidence>
<gene>
    <name evidence="6" type="primary">PLEST008741</name>
    <name evidence="6" type="ORF">PLESTB_000722900</name>
</gene>
<evidence type="ECO:0000259" key="5">
    <source>
        <dbReference type="PROSITE" id="PS50865"/>
    </source>
</evidence>
<dbReference type="Gene3D" id="6.10.140.2220">
    <property type="match status" value="1"/>
</dbReference>
<keyword evidence="2 4" id="KW-0863">Zinc-finger</keyword>